<sequence>MDNSHTTANRGASQIELCRGVVIHQRLRPAVHAFRYGVFFLRIPLQNLEQQSADTGCRLFSLNSWNCLSFYSRDHGDGQGALLTWAQQLLHAHGIHDADGEIVLQCFPRVFGYVFNPVSFWFCHRQDGALRAILCEVNNTFGEKHVYLLAQDAALTNGQESQAEKVFHVSPFCEVQGRYRFRFLHRQATQQMQAADSTQTAARYLAKIDYDDAAGPLLLTSVSGQAGPLSDRHIAFVMLRYPLMTLAVMWRIHWQALRLWIKRVPFFTKPSPPQQEVSR</sequence>
<dbReference type="PANTHER" id="PTHR33973:SF4">
    <property type="entry name" value="OS07G0153300 PROTEIN"/>
    <property type="match status" value="1"/>
</dbReference>
<protein>
    <submittedName>
        <fullName evidence="1">DUF1365 domain-containing protein</fullName>
    </submittedName>
</protein>
<dbReference type="InterPro" id="IPR010775">
    <property type="entry name" value="DUF1365"/>
</dbReference>
<evidence type="ECO:0000313" key="2">
    <source>
        <dbReference type="Proteomes" id="UP000654304"/>
    </source>
</evidence>
<accession>A0ABR7A5X5</accession>
<comment type="caution">
    <text evidence="1">The sequence shown here is derived from an EMBL/GenBank/DDBJ whole genome shotgun (WGS) entry which is preliminary data.</text>
</comment>
<dbReference type="PANTHER" id="PTHR33973">
    <property type="entry name" value="OS07G0153300 PROTEIN"/>
    <property type="match status" value="1"/>
</dbReference>
<proteinExistence type="predicted"/>
<dbReference type="Proteomes" id="UP000654304">
    <property type="component" value="Unassembled WGS sequence"/>
</dbReference>
<organism evidence="1 2">
    <name type="scientific">Undibacterium curvum</name>
    <dbReference type="NCBI Taxonomy" id="2762294"/>
    <lineage>
        <taxon>Bacteria</taxon>
        <taxon>Pseudomonadati</taxon>
        <taxon>Pseudomonadota</taxon>
        <taxon>Betaproteobacteria</taxon>
        <taxon>Burkholderiales</taxon>
        <taxon>Oxalobacteraceae</taxon>
        <taxon>Undibacterium</taxon>
    </lineage>
</organism>
<gene>
    <name evidence="1" type="ORF">H8K43_10920</name>
</gene>
<reference evidence="1 2" key="1">
    <citation type="submission" date="2020-08" db="EMBL/GenBank/DDBJ databases">
        <title>Novel species isolated from subtropical streams in China.</title>
        <authorList>
            <person name="Lu H."/>
        </authorList>
    </citation>
    <scope>NUCLEOTIDE SEQUENCE [LARGE SCALE GENOMIC DNA]</scope>
    <source>
        <strain evidence="1 2">CY22W</strain>
    </source>
</reference>
<dbReference type="EMBL" id="JACOGD010000005">
    <property type="protein sequence ID" value="MBC3932188.1"/>
    <property type="molecule type" value="Genomic_DNA"/>
</dbReference>
<dbReference type="RefSeq" id="WP_186903871.1">
    <property type="nucleotide sequence ID" value="NZ_JACOGD010000005.1"/>
</dbReference>
<keyword evidence="2" id="KW-1185">Reference proteome</keyword>
<name>A0ABR7A5X5_9BURK</name>
<evidence type="ECO:0000313" key="1">
    <source>
        <dbReference type="EMBL" id="MBC3932188.1"/>
    </source>
</evidence>
<dbReference type="Pfam" id="PF07103">
    <property type="entry name" value="DUF1365"/>
    <property type="match status" value="1"/>
</dbReference>